<dbReference type="OrthoDB" id="2241557at2"/>
<dbReference type="PATRIC" id="fig|1158606.3.peg.1622"/>
<dbReference type="GeneID" id="78365098"/>
<feature type="transmembrane region" description="Helical" evidence="1">
    <location>
        <begin position="98"/>
        <end position="115"/>
    </location>
</feature>
<gene>
    <name evidence="2" type="ORF">UAS_01672</name>
</gene>
<keyword evidence="1" id="KW-0472">Membrane</keyword>
<name>R2RZM7_9ENTE</name>
<dbReference type="STRING" id="57732.RU94_GL001935"/>
<feature type="transmembrane region" description="Helical" evidence="1">
    <location>
        <begin position="122"/>
        <end position="144"/>
    </location>
</feature>
<protein>
    <recommendedName>
        <fullName evidence="4">DUF624 domain-containing protein</fullName>
    </recommendedName>
</protein>
<keyword evidence="1" id="KW-0812">Transmembrane</keyword>
<comment type="caution">
    <text evidence="2">The sequence shown here is derived from an EMBL/GenBank/DDBJ whole genome shotgun (WGS) entry which is preliminary data.</text>
</comment>
<proteinExistence type="predicted"/>
<evidence type="ECO:0008006" key="4">
    <source>
        <dbReference type="Google" id="ProtNLM"/>
    </source>
</evidence>
<dbReference type="EMBL" id="AJAP01000016">
    <property type="protein sequence ID" value="EOH85981.1"/>
    <property type="molecule type" value="Genomic_DNA"/>
</dbReference>
<feature type="transmembrane region" description="Helical" evidence="1">
    <location>
        <begin position="20"/>
        <end position="43"/>
    </location>
</feature>
<dbReference type="AlphaFoldDB" id="R2RZM7"/>
<evidence type="ECO:0000256" key="1">
    <source>
        <dbReference type="SAM" id="Phobius"/>
    </source>
</evidence>
<evidence type="ECO:0000313" key="2">
    <source>
        <dbReference type="EMBL" id="EOH85981.1"/>
    </source>
</evidence>
<reference evidence="2 3" key="1">
    <citation type="submission" date="2013-02" db="EMBL/GenBank/DDBJ databases">
        <title>The Genome Sequence of Enterococcus asini ATCC_700915.</title>
        <authorList>
            <consortium name="The Broad Institute Genome Sequencing Platform"/>
            <consortium name="The Broad Institute Genome Sequencing Center for Infectious Disease"/>
            <person name="Earl A.M."/>
            <person name="Gilmore M.S."/>
            <person name="Lebreton F."/>
            <person name="Walker B."/>
            <person name="Young S.K."/>
            <person name="Zeng Q."/>
            <person name="Gargeya S."/>
            <person name="Fitzgerald M."/>
            <person name="Haas B."/>
            <person name="Abouelleil A."/>
            <person name="Alvarado L."/>
            <person name="Arachchi H.M."/>
            <person name="Berlin A.M."/>
            <person name="Chapman S.B."/>
            <person name="Dewar J."/>
            <person name="Goldberg J."/>
            <person name="Griggs A."/>
            <person name="Gujja S."/>
            <person name="Hansen M."/>
            <person name="Howarth C."/>
            <person name="Imamovic A."/>
            <person name="Larimer J."/>
            <person name="McCowan C."/>
            <person name="Murphy C."/>
            <person name="Neiman D."/>
            <person name="Pearson M."/>
            <person name="Priest M."/>
            <person name="Roberts A."/>
            <person name="Saif S."/>
            <person name="Shea T."/>
            <person name="Sisk P."/>
            <person name="Sykes S."/>
            <person name="Wortman J."/>
            <person name="Nusbaum C."/>
            <person name="Birren B."/>
        </authorList>
    </citation>
    <scope>NUCLEOTIDE SEQUENCE [LARGE SCALE GENOMIC DNA]</scope>
    <source>
        <strain evidence="2 3">ATCC 700915</strain>
    </source>
</reference>
<evidence type="ECO:0000313" key="3">
    <source>
        <dbReference type="Proteomes" id="UP000013777"/>
    </source>
</evidence>
<feature type="transmembrane region" description="Helical" evidence="1">
    <location>
        <begin position="50"/>
        <end position="70"/>
    </location>
</feature>
<keyword evidence="1" id="KW-1133">Transmembrane helix</keyword>
<feature type="transmembrane region" description="Helical" evidence="1">
    <location>
        <begin position="177"/>
        <end position="206"/>
    </location>
</feature>
<organism evidence="2 3">
    <name type="scientific">Enterococcus asini ATCC 700915</name>
    <dbReference type="NCBI Taxonomy" id="1158606"/>
    <lineage>
        <taxon>Bacteria</taxon>
        <taxon>Bacillati</taxon>
        <taxon>Bacillota</taxon>
        <taxon>Bacilli</taxon>
        <taxon>Lactobacillales</taxon>
        <taxon>Enterococcaceae</taxon>
        <taxon>Enterococcus</taxon>
    </lineage>
</organism>
<keyword evidence="3" id="KW-1185">Reference proteome</keyword>
<dbReference type="HOGENOM" id="CLU_1164447_0_0_9"/>
<dbReference type="RefSeq" id="WP_010754304.1">
    <property type="nucleotide sequence ID" value="NZ_ASVU01000001.1"/>
</dbReference>
<dbReference type="Proteomes" id="UP000013777">
    <property type="component" value="Unassembled WGS sequence"/>
</dbReference>
<sequence>MRNIMDLLNKWTVSGVTSFYTIFLVNTYFILSNLVGFLALFVFKISFTNLLFFIIPLLLLVQSIIMQFHILPDIESYSLKKFFKDYPRVFKENWQTEVLITGILVLILTDLKILMTYTNSAVFLLAVLITSIFLMNTLLFVLLMQTKKESRQLSFGKKLTSGLMLSYRLPQVTLLNMVYIGVSIFAIQFVAIYYIIFIGGFINMLIWKNLQRRFSLELYINQMNL</sequence>
<accession>R2RZM7</accession>